<dbReference type="EMBL" id="JAGKQM010000009">
    <property type="protein sequence ID" value="KAH0910925.1"/>
    <property type="molecule type" value="Genomic_DNA"/>
</dbReference>
<gene>
    <name evidence="2" type="ORF">HID58_034246</name>
</gene>
<accession>A0ABQ8C1J0</accession>
<organism evidence="2 3">
    <name type="scientific">Brassica napus</name>
    <name type="common">Rape</name>
    <dbReference type="NCBI Taxonomy" id="3708"/>
    <lineage>
        <taxon>Eukaryota</taxon>
        <taxon>Viridiplantae</taxon>
        <taxon>Streptophyta</taxon>
        <taxon>Embryophyta</taxon>
        <taxon>Tracheophyta</taxon>
        <taxon>Spermatophyta</taxon>
        <taxon>Magnoliopsida</taxon>
        <taxon>eudicotyledons</taxon>
        <taxon>Gunneridae</taxon>
        <taxon>Pentapetalae</taxon>
        <taxon>rosids</taxon>
        <taxon>malvids</taxon>
        <taxon>Brassicales</taxon>
        <taxon>Brassicaceae</taxon>
        <taxon>Brassiceae</taxon>
        <taxon>Brassica</taxon>
    </lineage>
</organism>
<feature type="region of interest" description="Disordered" evidence="1">
    <location>
        <begin position="1"/>
        <end position="72"/>
    </location>
</feature>
<evidence type="ECO:0000313" key="3">
    <source>
        <dbReference type="Proteomes" id="UP000824890"/>
    </source>
</evidence>
<feature type="compositionally biased region" description="Polar residues" evidence="1">
    <location>
        <begin position="201"/>
        <end position="212"/>
    </location>
</feature>
<feature type="region of interest" description="Disordered" evidence="1">
    <location>
        <begin position="201"/>
        <end position="221"/>
    </location>
</feature>
<dbReference type="Proteomes" id="UP000824890">
    <property type="component" value="Unassembled WGS sequence"/>
</dbReference>
<protein>
    <submittedName>
        <fullName evidence="2">Uncharacterized protein</fullName>
    </submittedName>
</protein>
<keyword evidence="3" id="KW-1185">Reference proteome</keyword>
<evidence type="ECO:0000256" key="1">
    <source>
        <dbReference type="SAM" id="MobiDB-lite"/>
    </source>
</evidence>
<feature type="compositionally biased region" description="Polar residues" evidence="1">
    <location>
        <begin position="19"/>
        <end position="29"/>
    </location>
</feature>
<evidence type="ECO:0000313" key="2">
    <source>
        <dbReference type="EMBL" id="KAH0910925.1"/>
    </source>
</evidence>
<reference evidence="2 3" key="1">
    <citation type="submission" date="2021-05" db="EMBL/GenBank/DDBJ databases">
        <title>Genome Assembly of Synthetic Allotetraploid Brassica napus Reveals Homoeologous Exchanges between Subgenomes.</title>
        <authorList>
            <person name="Davis J.T."/>
        </authorList>
    </citation>
    <scope>NUCLEOTIDE SEQUENCE [LARGE SCALE GENOMIC DNA]</scope>
    <source>
        <strain evidence="3">cv. Da-Ae</strain>
        <tissue evidence="2">Seedling</tissue>
    </source>
</reference>
<sequence>MEGNSIDDSEKANAVHTPTAMSKLQSSSGRVLRDLTNLPMKKDLGGSLKRSTSIPPPQDVPCKKKTNTSNVPATKRINNRNKVFTTNTQAGIEVVSTSGYNSNKRKRNLNAYSGTVKVNTRMDISRTTIPLTSIFGRILGDLQNFSGSKVQNVYQSAAGHMSDRTYMHCENQLNTTKYPPSKRNKFYRDLRVNDQIAQRKTVLQSGTKQRNSVLRKDDARSTPKLMQTVVTGNNYSKVTYPSHVGYNIDDNSFPEVPSEGRDDQFYDLSSQESDKLVDNSEPVKCLYRDAVSEKANIESMMSRIRKICESKGKTKKTPNSQPITKTIGESYNIMIFKELSITDIEHPCLYIV</sequence>
<name>A0ABQ8C1J0_BRANA</name>
<proteinExistence type="predicted"/>
<comment type="caution">
    <text evidence="2">The sequence shown here is derived from an EMBL/GenBank/DDBJ whole genome shotgun (WGS) entry which is preliminary data.</text>
</comment>